<name>A0A5B8UMB2_9BACT</name>
<proteinExistence type="predicted"/>
<evidence type="ECO:0000313" key="2">
    <source>
        <dbReference type="EMBL" id="QEC57821.1"/>
    </source>
</evidence>
<dbReference type="RefSeq" id="WP_146790539.1">
    <property type="nucleotide sequence ID" value="NZ_BAABIO010000003.1"/>
</dbReference>
<sequence>MNPVVSIIIPTYNSEATLEECLQSIVQQTYPHKEVIVIDGLSKDGTVSLLQKYQAQSSFITYVSEKDNGIYDAMNKGIDKAKGDYLLFLGSDDQLFSSNVLTEIFADAKNVDVDLIYGNVFFKHAKRIYSGESSLEKLIGEQISICHQAIFYKKEIFERIGKYDLKYFVHADYDLNVKCFEDATIKTKYIDKIITLYNERGLSGLQPNKDGFHDWLTLHYINKYVSPFALIIKMKKLSEELQDIKGSKAYKLANTLSSTLSRLRMLRRR</sequence>
<dbReference type="KEGG" id="fgg:FSB75_18570"/>
<dbReference type="Gene3D" id="3.90.550.10">
    <property type="entry name" value="Spore Coat Polysaccharide Biosynthesis Protein SpsA, Chain A"/>
    <property type="match status" value="1"/>
</dbReference>
<dbReference type="PANTHER" id="PTHR22916:SF67">
    <property type="entry name" value="COLANIC ACID BIOSYNTHESIS GLYCOSYL TRANSFERASE WCAE-RELATED"/>
    <property type="match status" value="1"/>
</dbReference>
<dbReference type="InterPro" id="IPR029044">
    <property type="entry name" value="Nucleotide-diphossugar_trans"/>
</dbReference>
<accession>A0A5B8UMB2</accession>
<evidence type="ECO:0000259" key="1">
    <source>
        <dbReference type="Pfam" id="PF00535"/>
    </source>
</evidence>
<dbReference type="Pfam" id="PF00535">
    <property type="entry name" value="Glycos_transf_2"/>
    <property type="match status" value="1"/>
</dbReference>
<dbReference type="AlphaFoldDB" id="A0A5B8UMB2"/>
<dbReference type="EMBL" id="CP042433">
    <property type="protein sequence ID" value="QEC57821.1"/>
    <property type="molecule type" value="Genomic_DNA"/>
</dbReference>
<reference evidence="2 3" key="1">
    <citation type="journal article" date="2015" name="Int. J. Syst. Evol. Microbiol.">
        <title>Flavisolibacter ginsenosidimutans sp. nov., with ginsenoside-converting activity isolated from soil used for cultivating ginseng.</title>
        <authorList>
            <person name="Zhao Y."/>
            <person name="Liu Q."/>
            <person name="Kang M.S."/>
            <person name="Jin F."/>
            <person name="Yu H."/>
            <person name="Im W.T."/>
        </authorList>
    </citation>
    <scope>NUCLEOTIDE SEQUENCE [LARGE SCALE GENOMIC DNA]</scope>
    <source>
        <strain evidence="2 3">Gsoil 636</strain>
    </source>
</reference>
<dbReference type="CDD" id="cd06433">
    <property type="entry name" value="GT_2_WfgS_like"/>
    <property type="match status" value="1"/>
</dbReference>
<evidence type="ECO:0000313" key="3">
    <source>
        <dbReference type="Proteomes" id="UP000321204"/>
    </source>
</evidence>
<dbReference type="PANTHER" id="PTHR22916">
    <property type="entry name" value="GLYCOSYLTRANSFERASE"/>
    <property type="match status" value="1"/>
</dbReference>
<dbReference type="InterPro" id="IPR001173">
    <property type="entry name" value="Glyco_trans_2-like"/>
</dbReference>
<keyword evidence="2" id="KW-0808">Transferase</keyword>
<gene>
    <name evidence="2" type="ORF">FSB75_18570</name>
</gene>
<organism evidence="2 3">
    <name type="scientific">Flavisolibacter ginsenosidimutans</name>
    <dbReference type="NCBI Taxonomy" id="661481"/>
    <lineage>
        <taxon>Bacteria</taxon>
        <taxon>Pseudomonadati</taxon>
        <taxon>Bacteroidota</taxon>
        <taxon>Chitinophagia</taxon>
        <taxon>Chitinophagales</taxon>
        <taxon>Chitinophagaceae</taxon>
        <taxon>Flavisolibacter</taxon>
    </lineage>
</organism>
<protein>
    <submittedName>
        <fullName evidence="2">Glycosyltransferase</fullName>
    </submittedName>
</protein>
<dbReference type="Proteomes" id="UP000321204">
    <property type="component" value="Chromosome"/>
</dbReference>
<feature type="domain" description="Glycosyltransferase 2-like" evidence="1">
    <location>
        <begin position="6"/>
        <end position="123"/>
    </location>
</feature>
<keyword evidence="3" id="KW-1185">Reference proteome</keyword>
<dbReference type="GO" id="GO:0016758">
    <property type="term" value="F:hexosyltransferase activity"/>
    <property type="evidence" value="ECO:0007669"/>
    <property type="project" value="UniProtKB-ARBA"/>
</dbReference>
<dbReference type="SUPFAM" id="SSF53448">
    <property type="entry name" value="Nucleotide-diphospho-sugar transferases"/>
    <property type="match status" value="1"/>
</dbReference>
<dbReference type="OrthoDB" id="9788101at2"/>